<evidence type="ECO:0000256" key="7">
    <source>
        <dbReference type="ARBA" id="ARBA00023136"/>
    </source>
</evidence>
<dbReference type="OrthoDB" id="3256376at2759"/>
<dbReference type="PROSITE" id="PS50060">
    <property type="entry name" value="MAM_2"/>
    <property type="match status" value="1"/>
</dbReference>
<comment type="caution">
    <text evidence="12">Lacks conserved residue(s) required for the propagation of feature annotation.</text>
</comment>
<dbReference type="InterPro" id="IPR001245">
    <property type="entry name" value="Ser-Thr/Tyr_kinase_cat_dom"/>
</dbReference>
<dbReference type="Gene3D" id="3.30.200.20">
    <property type="entry name" value="Phosphorylase Kinase, domain 1"/>
    <property type="match status" value="1"/>
</dbReference>
<keyword evidence="14" id="KW-0547">Nucleotide-binding</keyword>
<dbReference type="InterPro" id="IPR036772">
    <property type="entry name" value="SRCR-like_dom_sf"/>
</dbReference>
<dbReference type="Gene3D" id="1.10.510.10">
    <property type="entry name" value="Transferase(Phosphotransferase) domain 1"/>
    <property type="match status" value="1"/>
</dbReference>
<dbReference type="InterPro" id="IPR011009">
    <property type="entry name" value="Kinase-like_dom_sf"/>
</dbReference>
<comment type="subcellular location">
    <subcellularLocation>
        <location evidence="1">Membrane</location>
        <topology evidence="1">Single-pass type I membrane protein</topology>
    </subcellularLocation>
</comment>
<keyword evidence="9 12" id="KW-1015">Disulfide bond</keyword>
<dbReference type="SUPFAM" id="SSF56112">
    <property type="entry name" value="Protein kinase-like (PK-like)"/>
    <property type="match status" value="1"/>
</dbReference>
<dbReference type="PANTHER" id="PTHR24416">
    <property type="entry name" value="TYROSINE-PROTEIN KINASE RECEPTOR"/>
    <property type="match status" value="1"/>
</dbReference>
<evidence type="ECO:0000259" key="18">
    <source>
        <dbReference type="PROSITE" id="PS50287"/>
    </source>
</evidence>
<dbReference type="FunFam" id="1.10.510.10:FF:000743">
    <property type="entry name" value="Predicted protein"/>
    <property type="match status" value="1"/>
</dbReference>
<feature type="domain" description="Protein kinase" evidence="16">
    <location>
        <begin position="428"/>
        <end position="703"/>
    </location>
</feature>
<feature type="transmembrane region" description="Helical" evidence="15">
    <location>
        <begin position="364"/>
        <end position="386"/>
    </location>
</feature>
<dbReference type="SMART" id="SM00032">
    <property type="entry name" value="CCP"/>
    <property type="match status" value="1"/>
</dbReference>
<dbReference type="SMART" id="SM00219">
    <property type="entry name" value="TyrKc"/>
    <property type="match status" value="1"/>
</dbReference>
<evidence type="ECO:0000256" key="2">
    <source>
        <dbReference type="ARBA" id="ARBA00022692"/>
    </source>
</evidence>
<dbReference type="GO" id="GO:0007169">
    <property type="term" value="P:cell surface receptor protein tyrosine kinase signaling pathway"/>
    <property type="evidence" value="ECO:0007669"/>
    <property type="project" value="TreeGrafter"/>
</dbReference>
<evidence type="ECO:0000259" key="17">
    <source>
        <dbReference type="PROSITE" id="PS50060"/>
    </source>
</evidence>
<keyword evidence="13" id="KW-0768">Sushi</keyword>
<dbReference type="Pfam" id="PF00629">
    <property type="entry name" value="MAM"/>
    <property type="match status" value="1"/>
</dbReference>
<dbReference type="Pfam" id="PF07714">
    <property type="entry name" value="PK_Tyr_Ser-Thr"/>
    <property type="match status" value="1"/>
</dbReference>
<keyword evidence="2 15" id="KW-0812">Transmembrane</keyword>
<dbReference type="CDD" id="cd06263">
    <property type="entry name" value="MAM"/>
    <property type="match status" value="1"/>
</dbReference>
<evidence type="ECO:0000256" key="1">
    <source>
        <dbReference type="ARBA" id="ARBA00004479"/>
    </source>
</evidence>
<feature type="disulfide bond" evidence="13">
    <location>
        <begin position="330"/>
        <end position="357"/>
    </location>
</feature>
<evidence type="ECO:0000256" key="13">
    <source>
        <dbReference type="PROSITE-ProRule" id="PRU00302"/>
    </source>
</evidence>
<keyword evidence="6 15" id="KW-1133">Transmembrane helix</keyword>
<dbReference type="CDD" id="cd00192">
    <property type="entry name" value="PTKc"/>
    <property type="match status" value="1"/>
</dbReference>
<dbReference type="InterPro" id="IPR001190">
    <property type="entry name" value="SRCR"/>
</dbReference>
<accession>A0A8K0A2F1</accession>
<evidence type="ECO:0000313" key="20">
    <source>
        <dbReference type="EMBL" id="CAH1267638.1"/>
    </source>
</evidence>
<dbReference type="Proteomes" id="UP000838412">
    <property type="component" value="Chromosome 6"/>
</dbReference>
<dbReference type="CDD" id="cd00033">
    <property type="entry name" value="CCP"/>
    <property type="match status" value="1"/>
</dbReference>
<keyword evidence="5 14" id="KW-0067">ATP-binding</keyword>
<feature type="domain" description="MAM" evidence="17">
    <location>
        <begin position="156"/>
        <end position="305"/>
    </location>
</feature>
<dbReference type="SMART" id="SM00202">
    <property type="entry name" value="SR"/>
    <property type="match status" value="1"/>
</dbReference>
<keyword evidence="10" id="KW-0325">Glycoprotein</keyword>
<keyword evidence="7 15" id="KW-0472">Membrane</keyword>
<feature type="domain" description="SRCR" evidence="18">
    <location>
        <begin position="40"/>
        <end position="154"/>
    </location>
</feature>
<dbReference type="PROSITE" id="PS00107">
    <property type="entry name" value="PROTEIN_KINASE_ATP"/>
    <property type="match status" value="1"/>
</dbReference>
<dbReference type="InterPro" id="IPR000436">
    <property type="entry name" value="Sushi_SCR_CCP_dom"/>
</dbReference>
<evidence type="ECO:0000259" key="16">
    <source>
        <dbReference type="PROSITE" id="PS50011"/>
    </source>
</evidence>
<evidence type="ECO:0000259" key="19">
    <source>
        <dbReference type="PROSITE" id="PS50923"/>
    </source>
</evidence>
<name>A0A8K0A2F1_BRALA</name>
<dbReference type="Gene3D" id="3.10.250.10">
    <property type="entry name" value="SRCR-like domain"/>
    <property type="match status" value="1"/>
</dbReference>
<dbReference type="InterPro" id="IPR050122">
    <property type="entry name" value="RTK"/>
</dbReference>
<reference evidence="20" key="1">
    <citation type="submission" date="2022-01" db="EMBL/GenBank/DDBJ databases">
        <authorList>
            <person name="Braso-Vives M."/>
        </authorList>
    </citation>
    <scope>NUCLEOTIDE SEQUENCE</scope>
</reference>
<feature type="binding site" evidence="14">
    <location>
        <position position="462"/>
    </location>
    <ligand>
        <name>ATP</name>
        <dbReference type="ChEBI" id="CHEBI:30616"/>
    </ligand>
</feature>
<feature type="disulfide bond" evidence="12">
    <location>
        <begin position="122"/>
        <end position="132"/>
    </location>
</feature>
<dbReference type="InterPro" id="IPR013320">
    <property type="entry name" value="ConA-like_dom_sf"/>
</dbReference>
<dbReference type="Gene3D" id="2.60.120.200">
    <property type="match status" value="1"/>
</dbReference>
<keyword evidence="8" id="KW-0418">Kinase</keyword>
<dbReference type="GO" id="GO:0005886">
    <property type="term" value="C:plasma membrane"/>
    <property type="evidence" value="ECO:0007669"/>
    <property type="project" value="TreeGrafter"/>
</dbReference>
<dbReference type="SUPFAM" id="SSF56487">
    <property type="entry name" value="SRCR-like"/>
    <property type="match status" value="1"/>
</dbReference>
<organism evidence="20 21">
    <name type="scientific">Branchiostoma lanceolatum</name>
    <name type="common">Common lancelet</name>
    <name type="synonym">Amphioxus lanceolatum</name>
    <dbReference type="NCBI Taxonomy" id="7740"/>
    <lineage>
        <taxon>Eukaryota</taxon>
        <taxon>Metazoa</taxon>
        <taxon>Chordata</taxon>
        <taxon>Cephalochordata</taxon>
        <taxon>Leptocardii</taxon>
        <taxon>Amphioxiformes</taxon>
        <taxon>Branchiostomatidae</taxon>
        <taxon>Branchiostoma</taxon>
    </lineage>
</organism>
<proteinExistence type="predicted"/>
<keyword evidence="21" id="KW-1185">Reference proteome</keyword>
<dbReference type="PRINTS" id="PR00109">
    <property type="entry name" value="TYRKINASE"/>
</dbReference>
<dbReference type="PROSITE" id="PS50287">
    <property type="entry name" value="SRCR_2"/>
    <property type="match status" value="1"/>
</dbReference>
<dbReference type="EMBL" id="OV696691">
    <property type="protein sequence ID" value="CAH1267638.1"/>
    <property type="molecule type" value="Genomic_DNA"/>
</dbReference>
<keyword evidence="4" id="KW-0677">Repeat</keyword>
<evidence type="ECO:0000313" key="21">
    <source>
        <dbReference type="Proteomes" id="UP000838412"/>
    </source>
</evidence>
<evidence type="ECO:0000256" key="5">
    <source>
        <dbReference type="ARBA" id="ARBA00022840"/>
    </source>
</evidence>
<dbReference type="InterPro" id="IPR000719">
    <property type="entry name" value="Prot_kinase_dom"/>
</dbReference>
<sequence length="736" mass="82739">MLHNFFHVYVVKTLHQFFHSILRHLYSYHNYSLYKVGDKIRLPRGPSPREGVVEVWHDMHPVWSRICHRDWDTNDAKVVCRQLGFTRAVETVAVLGADLRYPPPNGTDDSPDTHYWPQTLHCAGTEASLSDCPHGGWNIHNCSKPSESAGVFCNTGDCDFDSHSCGYHQYCKVGSCQGWGRRPPPIPPANSTAGSGQCMATNVSGSAQLVSPFLHSSTRCMEFAYFMHGNATMRLAVRLWVDSLPAEGNALWMMSGKLKDDWHVARIGIGVDKNFQVMFDGEVIDGSDGIVAIDNVTLSDSPCQARKCSDLPVPAHGYVMYDGDAAHYGCWPGYQLLQPSNRTCLGNGNWTGDATVCQGRSEDYVPLIAGVAVSVFLLAAIGGTIYKLHRRQNRHLIAASRRERAEQNEYGRECPRRLRPLEFSRDRITLGRQLGKGQYGVVYKAEAWQIAGSRTCTNVAVKQLILSSSDAYMTFHKELLLMEGLEQHPNVVSLLGCCTREEPFYLILEFVSGGSLQSLLRKSQPDEDPGGAGTELTNSELTKFAMDVARGMAYLASKKIIHRDLASRNVLVTDDRVSKVSDFGMSRRGEEYERTTEVPLPVRWMAPESLFEGKYTSRSDVWSFGVLLWEIVMFGKTPYPGMTNHEVRDRIKDGYRMDRPRNCEDHMYDLMTTCWAEDPEDRPDFSGIVLNLENEMEEKMDYFVLGIDNEGMTSDESQDSRSNKMVSVIIHEETKL</sequence>
<dbReference type="PRINTS" id="PR00258">
    <property type="entry name" value="SPERACTRCPTR"/>
</dbReference>
<evidence type="ECO:0000256" key="12">
    <source>
        <dbReference type="PROSITE-ProRule" id="PRU00196"/>
    </source>
</evidence>
<dbReference type="InterPro" id="IPR000998">
    <property type="entry name" value="MAM_dom"/>
</dbReference>
<dbReference type="Pfam" id="PF00084">
    <property type="entry name" value="Sushi"/>
    <property type="match status" value="1"/>
</dbReference>
<dbReference type="InterPro" id="IPR035976">
    <property type="entry name" value="Sushi/SCR/CCP_sf"/>
</dbReference>
<dbReference type="Gene3D" id="2.10.70.10">
    <property type="entry name" value="Complement Module, domain 1"/>
    <property type="match status" value="1"/>
</dbReference>
<keyword evidence="8" id="KW-0829">Tyrosine-protein kinase</keyword>
<evidence type="ECO:0000256" key="6">
    <source>
        <dbReference type="ARBA" id="ARBA00022989"/>
    </source>
</evidence>
<evidence type="ECO:0000256" key="15">
    <source>
        <dbReference type="SAM" id="Phobius"/>
    </source>
</evidence>
<dbReference type="GO" id="GO:0004714">
    <property type="term" value="F:transmembrane receptor protein tyrosine kinase activity"/>
    <property type="evidence" value="ECO:0007669"/>
    <property type="project" value="UniProtKB-EC"/>
</dbReference>
<evidence type="ECO:0000256" key="10">
    <source>
        <dbReference type="ARBA" id="ARBA00023180"/>
    </source>
</evidence>
<dbReference type="GO" id="GO:0005524">
    <property type="term" value="F:ATP binding"/>
    <property type="evidence" value="ECO:0007669"/>
    <property type="project" value="UniProtKB-UniRule"/>
</dbReference>
<dbReference type="SMART" id="SM00137">
    <property type="entry name" value="MAM"/>
    <property type="match status" value="1"/>
</dbReference>
<dbReference type="PANTHER" id="PTHR24416:SF621">
    <property type="entry name" value="TYROSINE KINASE RECEPTOR CAD96CA"/>
    <property type="match status" value="1"/>
</dbReference>
<dbReference type="SUPFAM" id="SSF49899">
    <property type="entry name" value="Concanavalin A-like lectins/glucanases"/>
    <property type="match status" value="1"/>
</dbReference>
<evidence type="ECO:0000256" key="14">
    <source>
        <dbReference type="PROSITE-ProRule" id="PRU10141"/>
    </source>
</evidence>
<gene>
    <name evidence="20" type="primary">FGFR4</name>
    <name evidence="20" type="ORF">BLAG_LOCUS20908</name>
</gene>
<dbReference type="FunFam" id="3.10.250.10:FF:000016">
    <property type="entry name" value="Scavenger receptor cysteine-rich protein type 12"/>
    <property type="match status" value="1"/>
</dbReference>
<comment type="catalytic activity">
    <reaction evidence="11">
        <text>L-tyrosyl-[protein] + ATP = O-phospho-L-tyrosyl-[protein] + ADP + H(+)</text>
        <dbReference type="Rhea" id="RHEA:10596"/>
        <dbReference type="Rhea" id="RHEA-COMP:10136"/>
        <dbReference type="Rhea" id="RHEA-COMP:20101"/>
        <dbReference type="ChEBI" id="CHEBI:15378"/>
        <dbReference type="ChEBI" id="CHEBI:30616"/>
        <dbReference type="ChEBI" id="CHEBI:46858"/>
        <dbReference type="ChEBI" id="CHEBI:61978"/>
        <dbReference type="ChEBI" id="CHEBI:456216"/>
        <dbReference type="EC" id="2.7.10.1"/>
    </reaction>
</comment>
<dbReference type="Pfam" id="PF00530">
    <property type="entry name" value="SRCR"/>
    <property type="match status" value="1"/>
</dbReference>
<keyword evidence="8" id="KW-0808">Transferase</keyword>
<feature type="domain" description="Sushi" evidence="19">
    <location>
        <begin position="306"/>
        <end position="359"/>
    </location>
</feature>
<dbReference type="PROSITE" id="PS00109">
    <property type="entry name" value="PROTEIN_KINASE_TYR"/>
    <property type="match status" value="1"/>
</dbReference>
<dbReference type="InterPro" id="IPR020635">
    <property type="entry name" value="Tyr_kinase_cat_dom"/>
</dbReference>
<evidence type="ECO:0000256" key="11">
    <source>
        <dbReference type="ARBA" id="ARBA00051243"/>
    </source>
</evidence>
<dbReference type="AlphaFoldDB" id="A0A8K0A2F1"/>
<evidence type="ECO:0000256" key="9">
    <source>
        <dbReference type="ARBA" id="ARBA00023157"/>
    </source>
</evidence>
<dbReference type="SUPFAM" id="SSF57535">
    <property type="entry name" value="Complement control module/SCR domain"/>
    <property type="match status" value="1"/>
</dbReference>
<evidence type="ECO:0000256" key="4">
    <source>
        <dbReference type="ARBA" id="ARBA00022737"/>
    </source>
</evidence>
<keyword evidence="3" id="KW-0732">Signal</keyword>
<dbReference type="PROSITE" id="PS50011">
    <property type="entry name" value="PROTEIN_KINASE_DOM"/>
    <property type="match status" value="1"/>
</dbReference>
<protein>
    <submittedName>
        <fullName evidence="20">FGFR4 protein</fullName>
    </submittedName>
</protein>
<evidence type="ECO:0000256" key="8">
    <source>
        <dbReference type="ARBA" id="ARBA00023137"/>
    </source>
</evidence>
<evidence type="ECO:0000256" key="3">
    <source>
        <dbReference type="ARBA" id="ARBA00022729"/>
    </source>
</evidence>
<dbReference type="InterPro" id="IPR017441">
    <property type="entry name" value="Protein_kinase_ATP_BS"/>
</dbReference>
<dbReference type="PROSITE" id="PS50923">
    <property type="entry name" value="SUSHI"/>
    <property type="match status" value="1"/>
</dbReference>
<dbReference type="InterPro" id="IPR008266">
    <property type="entry name" value="Tyr_kinase_AS"/>
</dbReference>
<dbReference type="GO" id="GO:0043235">
    <property type="term" value="C:receptor complex"/>
    <property type="evidence" value="ECO:0007669"/>
    <property type="project" value="TreeGrafter"/>
</dbReference>